<dbReference type="Proteomes" id="UP000647172">
    <property type="component" value="Unassembled WGS sequence"/>
</dbReference>
<organism evidence="3 4">
    <name type="scientific">Actinoplanes nipponensis</name>
    <dbReference type="NCBI Taxonomy" id="135950"/>
    <lineage>
        <taxon>Bacteria</taxon>
        <taxon>Bacillati</taxon>
        <taxon>Actinomycetota</taxon>
        <taxon>Actinomycetes</taxon>
        <taxon>Micromonosporales</taxon>
        <taxon>Micromonosporaceae</taxon>
        <taxon>Actinoplanes</taxon>
    </lineage>
</organism>
<dbReference type="PROSITE" id="PS50837">
    <property type="entry name" value="NACHT"/>
    <property type="match status" value="1"/>
</dbReference>
<keyword evidence="1" id="KW-0472">Membrane</keyword>
<feature type="transmembrane region" description="Helical" evidence="1">
    <location>
        <begin position="326"/>
        <end position="349"/>
    </location>
</feature>
<dbReference type="InterPro" id="IPR007111">
    <property type="entry name" value="NACHT_NTPase"/>
</dbReference>
<feature type="transmembrane region" description="Helical" evidence="1">
    <location>
        <begin position="499"/>
        <end position="520"/>
    </location>
</feature>
<comment type="caution">
    <text evidence="3">The sequence shown here is derived from an EMBL/GenBank/DDBJ whole genome shotgun (WGS) entry which is preliminary data.</text>
</comment>
<dbReference type="SUPFAM" id="SSF52540">
    <property type="entry name" value="P-loop containing nucleoside triphosphate hydrolases"/>
    <property type="match status" value="1"/>
</dbReference>
<dbReference type="InterPro" id="IPR027417">
    <property type="entry name" value="P-loop_NTPase"/>
</dbReference>
<reference evidence="3" key="1">
    <citation type="submission" date="2021-01" db="EMBL/GenBank/DDBJ databases">
        <title>Whole genome shotgun sequence of Actinoplanes nipponensis NBRC 14063.</title>
        <authorList>
            <person name="Komaki H."/>
            <person name="Tamura T."/>
        </authorList>
    </citation>
    <scope>NUCLEOTIDE SEQUENCE</scope>
    <source>
        <strain evidence="3">NBRC 14063</strain>
    </source>
</reference>
<keyword evidence="1" id="KW-1133">Transmembrane helix</keyword>
<feature type="domain" description="NACHT" evidence="2">
    <location>
        <begin position="151"/>
        <end position="274"/>
    </location>
</feature>
<gene>
    <name evidence="3" type="ORF">Ani05nite_74010</name>
</gene>
<evidence type="ECO:0000259" key="2">
    <source>
        <dbReference type="PROSITE" id="PS50837"/>
    </source>
</evidence>
<dbReference type="SMART" id="SM00382">
    <property type="entry name" value="AAA"/>
    <property type="match status" value="1"/>
</dbReference>
<evidence type="ECO:0000313" key="4">
    <source>
        <dbReference type="Proteomes" id="UP000647172"/>
    </source>
</evidence>
<feature type="transmembrane region" description="Helical" evidence="1">
    <location>
        <begin position="567"/>
        <end position="586"/>
    </location>
</feature>
<sequence length="681" mass="72966">MPVALLLAYATALVLVYLRFGPLRSASEPLEVASWASAVFAVGLSLVQFALSLPRRPARGERASTPDQLALAKRMIARAAEHDVGRQIERHDLDRTAPLPVRWSVSGPNPADVRRMARSVGVAVENRRILRLTLSGTIDDVVARFEQLAAPRLVLLGAAGAGKTSLALLLARELLRRRRDDRPVPIVLAASSWDPDEKDLREWLVERLGADYPELAGNTAAYGGTAALRLVLDGDVLPILDGLDELPDKARAAAFRQLRQLPRNLPLVLTCRSDQFRRLEKGGAVDAATPIIEIRPLTAAAALTYLAAADERWEPLRERVERGENIGPLGAVLASPLLVFMAMAVVAAGDREPAELLALGSKAEISDCLLDRFVPAAVDRHHRFVAGTSRVEARAERPVRWDADRALAYAVVLAAHVKEHGTGELRWWTLPQSFPKGGGTFPCAALLLTLGGTALARLVTTGRPLPTAADLGLAAFASAVVATFVHLGADRGGIRRQPALTLGSGLAALAAALVGGLVGLRTDWPAGLAAGAATASVVLVVTRWLAARIDHRERAVTARGLLRRVRNAAVAGALVWGTGFAALAWFSTRDAPLATAVGVGGALVQLRVSPWSHWVDARLSAAVHRQLPVRLVRLLDDLARVGVLRETGATYQFRHDALVTRLAEHRPASVRNREGRRPGPA</sequence>
<dbReference type="Gene3D" id="3.40.50.300">
    <property type="entry name" value="P-loop containing nucleotide triphosphate hydrolases"/>
    <property type="match status" value="1"/>
</dbReference>
<dbReference type="Pfam" id="PF05729">
    <property type="entry name" value="NACHT"/>
    <property type="match status" value="1"/>
</dbReference>
<keyword evidence="1" id="KW-0812">Transmembrane</keyword>
<feature type="transmembrane region" description="Helical" evidence="1">
    <location>
        <begin position="526"/>
        <end position="546"/>
    </location>
</feature>
<dbReference type="AlphaFoldDB" id="A0A919JR00"/>
<protein>
    <recommendedName>
        <fullName evidence="2">NACHT domain-containing protein</fullName>
    </recommendedName>
</protein>
<dbReference type="InterPro" id="IPR003593">
    <property type="entry name" value="AAA+_ATPase"/>
</dbReference>
<feature type="transmembrane region" description="Helical" evidence="1">
    <location>
        <begin position="35"/>
        <end position="53"/>
    </location>
</feature>
<keyword evidence="4" id="KW-1185">Reference proteome</keyword>
<name>A0A919JR00_9ACTN</name>
<accession>A0A919JR00</accession>
<proteinExistence type="predicted"/>
<feature type="transmembrane region" description="Helical" evidence="1">
    <location>
        <begin position="468"/>
        <end position="487"/>
    </location>
</feature>
<dbReference type="EMBL" id="BOMQ01000090">
    <property type="protein sequence ID" value="GIE53867.1"/>
    <property type="molecule type" value="Genomic_DNA"/>
</dbReference>
<evidence type="ECO:0000313" key="3">
    <source>
        <dbReference type="EMBL" id="GIE53867.1"/>
    </source>
</evidence>
<evidence type="ECO:0000256" key="1">
    <source>
        <dbReference type="SAM" id="Phobius"/>
    </source>
</evidence>